<evidence type="ECO:0000256" key="1">
    <source>
        <dbReference type="SAM" id="SignalP"/>
    </source>
</evidence>
<evidence type="ECO:0000313" key="2">
    <source>
        <dbReference type="EMBL" id="TGE26942.1"/>
    </source>
</evidence>
<feature type="chain" id="PRO_5021402119" evidence="1">
    <location>
        <begin position="24"/>
        <end position="144"/>
    </location>
</feature>
<keyword evidence="3" id="KW-1185">Reference proteome</keyword>
<accession>A0A4Z0QE30</accession>
<comment type="caution">
    <text evidence="2">The sequence shown here is derived from an EMBL/GenBank/DDBJ whole genome shotgun (WGS) entry which is preliminary data.</text>
</comment>
<dbReference type="EMBL" id="SRMB01000002">
    <property type="protein sequence ID" value="TGE26942.1"/>
    <property type="molecule type" value="Genomic_DNA"/>
</dbReference>
<sequence>MKNVLHLLIGFTCTVFSGNQAQAATCAVPDTDEQTSPAPSAECWARSLKLTCYYTDALRLNSIQAAAVKQATLQELQQLEQLSQAVLAPSDLSKSLAFTESQVVAQYDAAMLRILTPGQYNTFHLLQERQAGLKLQPTDHIARK</sequence>
<protein>
    <submittedName>
        <fullName evidence="2">Uncharacterized protein</fullName>
    </submittedName>
</protein>
<gene>
    <name evidence="2" type="ORF">E5K02_11075</name>
</gene>
<dbReference type="Proteomes" id="UP000298471">
    <property type="component" value="Unassembled WGS sequence"/>
</dbReference>
<dbReference type="AlphaFoldDB" id="A0A4Z0QE30"/>
<feature type="signal peptide" evidence="1">
    <location>
        <begin position="1"/>
        <end position="23"/>
    </location>
</feature>
<dbReference type="RefSeq" id="WP_135394871.1">
    <property type="nucleotide sequence ID" value="NZ_SRMB01000002.1"/>
</dbReference>
<proteinExistence type="predicted"/>
<organism evidence="2 3">
    <name type="scientific">Hymenobacter metallicola</name>
    <dbReference type="NCBI Taxonomy" id="2563114"/>
    <lineage>
        <taxon>Bacteria</taxon>
        <taxon>Pseudomonadati</taxon>
        <taxon>Bacteroidota</taxon>
        <taxon>Cytophagia</taxon>
        <taxon>Cytophagales</taxon>
        <taxon>Hymenobacteraceae</taxon>
        <taxon>Hymenobacter</taxon>
    </lineage>
</organism>
<evidence type="ECO:0000313" key="3">
    <source>
        <dbReference type="Proteomes" id="UP000298471"/>
    </source>
</evidence>
<reference evidence="2 3" key="1">
    <citation type="submission" date="2019-04" db="EMBL/GenBank/DDBJ databases">
        <authorList>
            <person name="Feng G."/>
            <person name="Zhang J."/>
            <person name="Zhu H."/>
        </authorList>
    </citation>
    <scope>NUCLEOTIDE SEQUENCE [LARGE SCALE GENOMIC DNA]</scope>
    <source>
        <strain evidence="2 3">9PBR-1</strain>
    </source>
</reference>
<name>A0A4Z0QE30_9BACT</name>
<keyword evidence="1" id="KW-0732">Signal</keyword>
<dbReference type="OrthoDB" id="887286at2"/>